<evidence type="ECO:0000256" key="3">
    <source>
        <dbReference type="ARBA" id="ARBA00022553"/>
    </source>
</evidence>
<evidence type="ECO:0000256" key="1">
    <source>
        <dbReference type="ARBA" id="ARBA00000085"/>
    </source>
</evidence>
<accession>A0ABQ4S814</accession>
<dbReference type="SUPFAM" id="SSF55874">
    <property type="entry name" value="ATPase domain of HSP90 chaperone/DNA topoisomerase II/histidine kinase"/>
    <property type="match status" value="1"/>
</dbReference>
<dbReference type="Gene3D" id="3.30.565.10">
    <property type="entry name" value="Histidine kinase-like ATPase, C-terminal domain"/>
    <property type="match status" value="1"/>
</dbReference>
<dbReference type="InterPro" id="IPR011495">
    <property type="entry name" value="Sig_transdc_His_kin_sub2_dim/P"/>
</dbReference>
<evidence type="ECO:0000256" key="5">
    <source>
        <dbReference type="ARBA" id="ARBA00022741"/>
    </source>
</evidence>
<keyword evidence="4" id="KW-0808">Transferase</keyword>
<comment type="catalytic activity">
    <reaction evidence="1">
        <text>ATP + protein L-histidine = ADP + protein N-phospho-L-histidine.</text>
        <dbReference type="EC" id="2.7.13.3"/>
    </reaction>
</comment>
<dbReference type="PANTHER" id="PTHR41523:SF8">
    <property type="entry name" value="ETHYLENE RESPONSE SENSOR PROTEIN"/>
    <property type="match status" value="1"/>
</dbReference>
<keyword evidence="10" id="KW-1185">Reference proteome</keyword>
<dbReference type="SMART" id="SM00387">
    <property type="entry name" value="HATPase_c"/>
    <property type="match status" value="1"/>
</dbReference>
<keyword evidence="7" id="KW-0067">ATP-binding</keyword>
<dbReference type="InterPro" id="IPR003594">
    <property type="entry name" value="HATPase_dom"/>
</dbReference>
<evidence type="ECO:0000259" key="8">
    <source>
        <dbReference type="PROSITE" id="PS50109"/>
    </source>
</evidence>
<dbReference type="Pfam" id="PF02518">
    <property type="entry name" value="HATPase_c"/>
    <property type="match status" value="1"/>
</dbReference>
<evidence type="ECO:0000313" key="10">
    <source>
        <dbReference type="Proteomes" id="UP001055125"/>
    </source>
</evidence>
<evidence type="ECO:0000256" key="6">
    <source>
        <dbReference type="ARBA" id="ARBA00022777"/>
    </source>
</evidence>
<comment type="caution">
    <text evidence="9">The sequence shown here is derived from an EMBL/GenBank/DDBJ whole genome shotgun (WGS) entry which is preliminary data.</text>
</comment>
<organism evidence="9 10">
    <name type="scientific">Methylobacterium iners</name>
    <dbReference type="NCBI Taxonomy" id="418707"/>
    <lineage>
        <taxon>Bacteria</taxon>
        <taxon>Pseudomonadati</taxon>
        <taxon>Pseudomonadota</taxon>
        <taxon>Alphaproteobacteria</taxon>
        <taxon>Hyphomicrobiales</taxon>
        <taxon>Methylobacteriaceae</taxon>
        <taxon>Methylobacterium</taxon>
    </lineage>
</organism>
<reference evidence="9" key="2">
    <citation type="submission" date="2021-08" db="EMBL/GenBank/DDBJ databases">
        <authorList>
            <person name="Tani A."/>
            <person name="Ola A."/>
            <person name="Ogura Y."/>
            <person name="Katsura K."/>
            <person name="Hayashi T."/>
        </authorList>
    </citation>
    <scope>NUCLEOTIDE SEQUENCE</scope>
    <source>
        <strain evidence="9">DSM 19015</strain>
    </source>
</reference>
<gene>
    <name evidence="9" type="ORF">OCOJLMKI_5054</name>
</gene>
<dbReference type="Pfam" id="PF07568">
    <property type="entry name" value="HisKA_2"/>
    <property type="match status" value="1"/>
</dbReference>
<evidence type="ECO:0000256" key="2">
    <source>
        <dbReference type="ARBA" id="ARBA00012438"/>
    </source>
</evidence>
<dbReference type="EMBL" id="BPQP01000114">
    <property type="protein sequence ID" value="GJD97815.1"/>
    <property type="molecule type" value="Genomic_DNA"/>
</dbReference>
<dbReference type="EC" id="2.7.13.3" evidence="2"/>
<evidence type="ECO:0000313" key="9">
    <source>
        <dbReference type="EMBL" id="GJD97815.1"/>
    </source>
</evidence>
<evidence type="ECO:0000256" key="4">
    <source>
        <dbReference type="ARBA" id="ARBA00022679"/>
    </source>
</evidence>
<dbReference type="GO" id="GO:0016301">
    <property type="term" value="F:kinase activity"/>
    <property type="evidence" value="ECO:0007669"/>
    <property type="project" value="UniProtKB-KW"/>
</dbReference>
<evidence type="ECO:0000256" key="7">
    <source>
        <dbReference type="ARBA" id="ARBA00022840"/>
    </source>
</evidence>
<dbReference type="CDD" id="cd16917">
    <property type="entry name" value="HATPase_UhpB-NarQ-NarX-like"/>
    <property type="match status" value="1"/>
</dbReference>
<name>A0ABQ4S814_9HYPH</name>
<reference evidence="9" key="1">
    <citation type="journal article" date="2021" name="Front. Microbiol.">
        <title>Comprehensive Comparative Genomics and Phenotyping of Methylobacterium Species.</title>
        <authorList>
            <person name="Alessa O."/>
            <person name="Ogura Y."/>
            <person name="Fujitani Y."/>
            <person name="Takami H."/>
            <person name="Hayashi T."/>
            <person name="Sahin N."/>
            <person name="Tani A."/>
        </authorList>
    </citation>
    <scope>NUCLEOTIDE SEQUENCE</scope>
    <source>
        <strain evidence="9">DSM 19015</strain>
    </source>
</reference>
<dbReference type="PROSITE" id="PS50109">
    <property type="entry name" value="HIS_KIN"/>
    <property type="match status" value="1"/>
</dbReference>
<keyword evidence="6 9" id="KW-0418">Kinase</keyword>
<dbReference type="PANTHER" id="PTHR41523">
    <property type="entry name" value="TWO-COMPONENT SYSTEM SENSOR PROTEIN"/>
    <property type="match status" value="1"/>
</dbReference>
<dbReference type="Proteomes" id="UP001055125">
    <property type="component" value="Unassembled WGS sequence"/>
</dbReference>
<feature type="domain" description="Histidine kinase" evidence="8">
    <location>
        <begin position="103"/>
        <end position="196"/>
    </location>
</feature>
<keyword evidence="5" id="KW-0547">Nucleotide-binding</keyword>
<proteinExistence type="predicted"/>
<protein>
    <recommendedName>
        <fullName evidence="2">histidine kinase</fullName>
        <ecNumber evidence="2">2.7.13.3</ecNumber>
    </recommendedName>
</protein>
<sequence>MHRFKNDMMVVTAILRTQGRQLTDERAKTALMNTTNRVLVMSRVHQRLRVGSEAKPVVDTHEFIAGLYEDLKASLVDLQPITVESHLEAHTLAHENAVAVGLIINEAVTNALKYAFPEERPGTVSVSFRQHEGEFILQVKDDGTGFTPQREPREGGQGGLGSKLMNAMAQQLGGRLVLEPDRGALGTIVQVSFPAR</sequence>
<dbReference type="InterPro" id="IPR036890">
    <property type="entry name" value="HATPase_C_sf"/>
</dbReference>
<keyword evidence="3" id="KW-0597">Phosphoprotein</keyword>
<dbReference type="InterPro" id="IPR005467">
    <property type="entry name" value="His_kinase_dom"/>
</dbReference>